<organism evidence="1 2">
    <name type="scientific">Stylosanthes scabra</name>
    <dbReference type="NCBI Taxonomy" id="79078"/>
    <lineage>
        <taxon>Eukaryota</taxon>
        <taxon>Viridiplantae</taxon>
        <taxon>Streptophyta</taxon>
        <taxon>Embryophyta</taxon>
        <taxon>Tracheophyta</taxon>
        <taxon>Spermatophyta</taxon>
        <taxon>Magnoliopsida</taxon>
        <taxon>eudicotyledons</taxon>
        <taxon>Gunneridae</taxon>
        <taxon>Pentapetalae</taxon>
        <taxon>rosids</taxon>
        <taxon>fabids</taxon>
        <taxon>Fabales</taxon>
        <taxon>Fabaceae</taxon>
        <taxon>Papilionoideae</taxon>
        <taxon>50 kb inversion clade</taxon>
        <taxon>dalbergioids sensu lato</taxon>
        <taxon>Dalbergieae</taxon>
        <taxon>Pterocarpus clade</taxon>
        <taxon>Stylosanthes</taxon>
    </lineage>
</organism>
<evidence type="ECO:0000313" key="1">
    <source>
        <dbReference type="EMBL" id="MED6126095.1"/>
    </source>
</evidence>
<comment type="caution">
    <text evidence="1">The sequence shown here is derived from an EMBL/GenBank/DDBJ whole genome shotgun (WGS) entry which is preliminary data.</text>
</comment>
<sequence>MNVIVGKNSTQEKSRNVIKKDVNVLTLGAHHASRVPEVHFTAEDYNHGSSKDNEPLEFDALGLQYHNLKPHLAGVVGLGDNYIKPYGAGYLWRRLRG</sequence>
<accession>A0ABU6RQ86</accession>
<gene>
    <name evidence="1" type="ORF">PIB30_075066</name>
</gene>
<reference evidence="1 2" key="1">
    <citation type="journal article" date="2023" name="Plants (Basel)">
        <title>Bridging the Gap: Combining Genomics and Transcriptomics Approaches to Understand Stylosanthes scabra, an Orphan Legume from the Brazilian Caatinga.</title>
        <authorList>
            <person name="Ferreira-Neto J.R.C."/>
            <person name="da Silva M.D."/>
            <person name="Binneck E."/>
            <person name="de Melo N.F."/>
            <person name="da Silva R.H."/>
            <person name="de Melo A.L.T.M."/>
            <person name="Pandolfi V."/>
            <person name="Bustamante F.O."/>
            <person name="Brasileiro-Vidal A.C."/>
            <person name="Benko-Iseppon A.M."/>
        </authorList>
    </citation>
    <scope>NUCLEOTIDE SEQUENCE [LARGE SCALE GENOMIC DNA]</scope>
    <source>
        <tissue evidence="1">Leaves</tissue>
    </source>
</reference>
<dbReference type="Proteomes" id="UP001341840">
    <property type="component" value="Unassembled WGS sequence"/>
</dbReference>
<dbReference type="EMBL" id="JASCZI010031156">
    <property type="protein sequence ID" value="MED6126095.1"/>
    <property type="molecule type" value="Genomic_DNA"/>
</dbReference>
<name>A0ABU6RQ86_9FABA</name>
<evidence type="ECO:0000313" key="2">
    <source>
        <dbReference type="Proteomes" id="UP001341840"/>
    </source>
</evidence>
<proteinExistence type="predicted"/>
<keyword evidence="2" id="KW-1185">Reference proteome</keyword>
<protein>
    <submittedName>
        <fullName evidence="1">Uncharacterized protein</fullName>
    </submittedName>
</protein>